<organism evidence="4 5">
    <name type="scientific">Candidatus Dormiibacter inghamiae</name>
    <dbReference type="NCBI Taxonomy" id="3127013"/>
    <lineage>
        <taxon>Bacteria</taxon>
        <taxon>Bacillati</taxon>
        <taxon>Candidatus Dormiibacterota</taxon>
        <taxon>Candidatus Dormibacteria</taxon>
        <taxon>Candidatus Dormibacterales</taxon>
        <taxon>Candidatus Dormibacteraceae</taxon>
        <taxon>Candidatus Dormiibacter</taxon>
    </lineage>
</organism>
<dbReference type="Proteomes" id="UP000620075">
    <property type="component" value="Unassembled WGS sequence"/>
</dbReference>
<dbReference type="EMBL" id="JAEKNQ010000003">
    <property type="protein sequence ID" value="MBJ7601626.1"/>
    <property type="molecule type" value="Genomic_DNA"/>
</dbReference>
<evidence type="ECO:0000256" key="2">
    <source>
        <dbReference type="SAM" id="MobiDB-lite"/>
    </source>
</evidence>
<feature type="region of interest" description="Disordered" evidence="2">
    <location>
        <begin position="1"/>
        <end position="27"/>
    </location>
</feature>
<dbReference type="PANTHER" id="PTHR37987:SF1">
    <property type="entry name" value="OXO-4-HYDROXY-4-CARBOXY-5-UREIDOIMIDAZOLINE DECARBOXYLASE DOMAIN-CONTAINING PROTEIN"/>
    <property type="match status" value="1"/>
</dbReference>
<comment type="caution">
    <text evidence="4">The sequence shown here is derived from an EMBL/GenBank/DDBJ whole genome shotgun (WGS) entry which is preliminary data.</text>
</comment>
<keyword evidence="1" id="KW-0659">Purine metabolism</keyword>
<evidence type="ECO:0000256" key="1">
    <source>
        <dbReference type="ARBA" id="ARBA00022631"/>
    </source>
</evidence>
<dbReference type="InterPro" id="IPR018020">
    <property type="entry name" value="OHCU_decarboxylase"/>
</dbReference>
<dbReference type="Gene3D" id="1.10.3330.10">
    <property type="entry name" value="Oxo-4-hydroxy-4-carboxy-5-ureidoimidazoline decarboxylase"/>
    <property type="match status" value="1"/>
</dbReference>
<reference evidence="4 5" key="1">
    <citation type="submission" date="2020-10" db="EMBL/GenBank/DDBJ databases">
        <title>Ca. Dormibacterota MAGs.</title>
        <authorList>
            <person name="Montgomery K."/>
        </authorList>
    </citation>
    <scope>NUCLEOTIDE SEQUENCE [LARGE SCALE GENOMIC DNA]</scope>
    <source>
        <strain evidence="4">SC8811_S16_3</strain>
    </source>
</reference>
<dbReference type="Pfam" id="PF09349">
    <property type="entry name" value="OHCU_decarbox"/>
    <property type="match status" value="1"/>
</dbReference>
<feature type="domain" description="Oxo-4-hydroxy-4-carboxy-5-ureidoimidazoline decarboxylase" evidence="3">
    <location>
        <begin position="28"/>
        <end position="134"/>
    </location>
</feature>
<feature type="region of interest" description="Disordered" evidence="2">
    <location>
        <begin position="43"/>
        <end position="78"/>
    </location>
</feature>
<sequence>MAPSAAELFEPSSALGRRLAGSPDPVGDARRLLTQLSEAEKVHTLNAHPRIGERRDRISASSRAEQGEDQAPPELERLNQEYERRFGFRFVVFVNGRSKAEITEVLRERLGKGRADEIDTGLTAIVDIAADRLRKLEARAAKP</sequence>
<dbReference type="PANTHER" id="PTHR37987">
    <property type="entry name" value="CHROMOSOME 9, WHOLE GENOME SHOTGUN SEQUENCE"/>
    <property type="match status" value="1"/>
</dbReference>
<proteinExistence type="predicted"/>
<dbReference type="InterPro" id="IPR036778">
    <property type="entry name" value="OHCU_decarboxylase_sf"/>
</dbReference>
<evidence type="ECO:0000313" key="5">
    <source>
        <dbReference type="Proteomes" id="UP000620075"/>
    </source>
</evidence>
<dbReference type="AlphaFoldDB" id="A0A934NAN2"/>
<gene>
    <name evidence="4" type="ORF">JF888_00260</name>
</gene>
<dbReference type="RefSeq" id="WP_338175975.1">
    <property type="nucleotide sequence ID" value="NZ_JAEKNQ010000003.1"/>
</dbReference>
<accession>A0A934NAN2</accession>
<dbReference type="GO" id="GO:0006144">
    <property type="term" value="P:purine nucleobase metabolic process"/>
    <property type="evidence" value="ECO:0007669"/>
    <property type="project" value="UniProtKB-KW"/>
</dbReference>
<protein>
    <submittedName>
        <fullName evidence="4">2-oxo-4-hydroxy-4-carboxy-5-ureidoimidazoline decarboxylase</fullName>
    </submittedName>
</protein>
<name>A0A934NAN2_9BACT</name>
<dbReference type="SUPFAM" id="SSF158694">
    <property type="entry name" value="UraD-Like"/>
    <property type="match status" value="1"/>
</dbReference>
<evidence type="ECO:0000313" key="4">
    <source>
        <dbReference type="EMBL" id="MBJ7601626.1"/>
    </source>
</evidence>
<evidence type="ECO:0000259" key="3">
    <source>
        <dbReference type="Pfam" id="PF09349"/>
    </source>
</evidence>